<dbReference type="Proteomes" id="UP000011648">
    <property type="component" value="Unassembled WGS sequence"/>
</dbReference>
<reference evidence="2 3" key="1">
    <citation type="journal article" date="2014" name="PLoS Genet.">
        <title>Phylogenetically driven sequencing of extremely halophilic archaea reveals strategies for static and dynamic osmo-response.</title>
        <authorList>
            <person name="Becker E.A."/>
            <person name="Seitzer P.M."/>
            <person name="Tritt A."/>
            <person name="Larsen D."/>
            <person name="Krusor M."/>
            <person name="Yao A.I."/>
            <person name="Wu D."/>
            <person name="Madern D."/>
            <person name="Eisen J.A."/>
            <person name="Darling A.E."/>
            <person name="Facciotti M.T."/>
        </authorList>
    </citation>
    <scope>NUCLEOTIDE SEQUENCE [LARGE SCALE GENOMIC DNA]</scope>
    <source>
        <strain evidence="2 3">DSM 12281</strain>
    </source>
</reference>
<dbReference type="RefSeq" id="WP_006825433.1">
    <property type="nucleotide sequence ID" value="NZ_AOIL01000028.1"/>
</dbReference>
<feature type="transmembrane region" description="Helical" evidence="1">
    <location>
        <begin position="69"/>
        <end position="87"/>
    </location>
</feature>
<keyword evidence="1" id="KW-1133">Transmembrane helix</keyword>
<dbReference type="AlphaFoldDB" id="M0A1J0"/>
<gene>
    <name evidence="2" type="ORF">C484_08278</name>
</gene>
<dbReference type="OrthoDB" id="331602at2157"/>
<dbReference type="STRING" id="1230458.C484_08278"/>
<evidence type="ECO:0000313" key="2">
    <source>
        <dbReference type="EMBL" id="ELY92610.1"/>
    </source>
</evidence>
<proteinExistence type="predicted"/>
<accession>M0A1J0</accession>
<dbReference type="PATRIC" id="fig|1230458.4.peg.1647"/>
<comment type="caution">
    <text evidence="2">The sequence shown here is derived from an EMBL/GenBank/DDBJ whole genome shotgun (WGS) entry which is preliminary data.</text>
</comment>
<sequence length="277" mass="29249">MTRSPLRPSPSTLALAALGGAANVAAVLALFARADYPALESPPELAVLAATGFALGFVSLFVSAHTRLLTPAVGFVAVLLGTVYTELTTPMPEWGELGGYVIVEGPTHVWSYANSWYIWLSLLLIAGLVEFSVRRGYGLGDRRLRNLPSMPLSHTAVLGTVTVGAGFFGIGTTRLVLRAGINPRVAAAVVFVGATAVAAVPLAALLARGLLVPTVLFALLVPYFLTIEVFTATDSPVHILLFGPYAIGLLIVAAFENWLRSRLRGWNGGRFADHQSA</sequence>
<evidence type="ECO:0000313" key="3">
    <source>
        <dbReference type="Proteomes" id="UP000011648"/>
    </source>
</evidence>
<organism evidence="2 3">
    <name type="scientific">Natrialba taiwanensis DSM 12281</name>
    <dbReference type="NCBI Taxonomy" id="1230458"/>
    <lineage>
        <taxon>Archaea</taxon>
        <taxon>Methanobacteriati</taxon>
        <taxon>Methanobacteriota</taxon>
        <taxon>Stenosarchaea group</taxon>
        <taxon>Halobacteria</taxon>
        <taxon>Halobacteriales</taxon>
        <taxon>Natrialbaceae</taxon>
        <taxon>Natrialba</taxon>
    </lineage>
</organism>
<evidence type="ECO:0000256" key="1">
    <source>
        <dbReference type="SAM" id="Phobius"/>
    </source>
</evidence>
<feature type="transmembrane region" description="Helical" evidence="1">
    <location>
        <begin position="45"/>
        <end position="62"/>
    </location>
</feature>
<keyword evidence="1" id="KW-0472">Membrane</keyword>
<keyword evidence="3" id="KW-1185">Reference proteome</keyword>
<feature type="transmembrane region" description="Helical" evidence="1">
    <location>
        <begin position="116"/>
        <end position="133"/>
    </location>
</feature>
<dbReference type="EMBL" id="AOIL01000028">
    <property type="protein sequence ID" value="ELY92610.1"/>
    <property type="molecule type" value="Genomic_DNA"/>
</dbReference>
<name>M0A1J0_9EURY</name>
<feature type="transmembrane region" description="Helical" evidence="1">
    <location>
        <begin position="185"/>
        <end position="207"/>
    </location>
</feature>
<keyword evidence="1" id="KW-0812">Transmembrane</keyword>
<feature type="transmembrane region" description="Helical" evidence="1">
    <location>
        <begin position="214"/>
        <end position="233"/>
    </location>
</feature>
<feature type="transmembrane region" description="Helical" evidence="1">
    <location>
        <begin position="154"/>
        <end position="173"/>
    </location>
</feature>
<protein>
    <submittedName>
        <fullName evidence="2">Uncharacterized protein</fullName>
    </submittedName>
</protein>
<feature type="transmembrane region" description="Helical" evidence="1">
    <location>
        <begin position="239"/>
        <end position="259"/>
    </location>
</feature>